<feature type="domain" description="NADH-Ubiquinone oxidoreductase (complex I) chain 5 N-terminal" evidence="10">
    <location>
        <begin position="39"/>
        <end position="85"/>
    </location>
</feature>
<feature type="transmembrane region" description="Helical" evidence="8">
    <location>
        <begin position="267"/>
        <end position="291"/>
    </location>
</feature>
<feature type="transmembrane region" description="Helical" evidence="8">
    <location>
        <begin position="404"/>
        <end position="427"/>
    </location>
</feature>
<evidence type="ECO:0000259" key="9">
    <source>
        <dbReference type="Pfam" id="PF00361"/>
    </source>
</evidence>
<keyword evidence="4 8" id="KW-0812">Transmembrane</keyword>
<feature type="transmembrane region" description="Helical" evidence="8">
    <location>
        <begin position="530"/>
        <end position="551"/>
    </location>
</feature>
<evidence type="ECO:0000256" key="6">
    <source>
        <dbReference type="ARBA" id="ARBA00023136"/>
    </source>
</evidence>
<feature type="domain" description="NADH:quinone oxidoreductase/Mrp antiporter transmembrane" evidence="9">
    <location>
        <begin position="102"/>
        <end position="375"/>
    </location>
</feature>
<dbReference type="GO" id="GO:0042773">
    <property type="term" value="P:ATP synthesis coupled electron transport"/>
    <property type="evidence" value="ECO:0007669"/>
    <property type="project" value="InterPro"/>
</dbReference>
<dbReference type="GO" id="GO:0008137">
    <property type="term" value="F:NADH dehydrogenase (ubiquinone) activity"/>
    <property type="evidence" value="ECO:0007669"/>
    <property type="project" value="UniProtKB-EC"/>
</dbReference>
<keyword evidence="8" id="KW-0813">Transport</keyword>
<dbReference type="GO" id="GO:0015990">
    <property type="term" value="P:electron transport coupled proton transport"/>
    <property type="evidence" value="ECO:0007669"/>
    <property type="project" value="TreeGrafter"/>
</dbReference>
<feature type="transmembrane region" description="Helical" evidence="8">
    <location>
        <begin position="439"/>
        <end position="462"/>
    </location>
</feature>
<feature type="transmembrane region" description="Helical" evidence="8">
    <location>
        <begin position="162"/>
        <end position="182"/>
    </location>
</feature>
<accession>A0A0A6ZAH7</accession>
<dbReference type="Pfam" id="PF00361">
    <property type="entry name" value="Proton_antipo_M"/>
    <property type="match status" value="1"/>
</dbReference>
<comment type="similarity">
    <text evidence="8">Belongs to the complex I subunit 5 family.</text>
</comment>
<evidence type="ECO:0000256" key="5">
    <source>
        <dbReference type="ARBA" id="ARBA00022989"/>
    </source>
</evidence>
<feature type="transmembrane region" description="Helical" evidence="8">
    <location>
        <begin position="7"/>
        <end position="25"/>
    </location>
</feature>
<dbReference type="InterPro" id="IPR001750">
    <property type="entry name" value="ND/Mrp_TM"/>
</dbReference>
<evidence type="ECO:0000256" key="7">
    <source>
        <dbReference type="ARBA" id="ARBA00049551"/>
    </source>
</evidence>
<protein>
    <recommendedName>
        <fullName evidence="3 8">NADH-ubiquinone oxidoreductase chain 5</fullName>
        <ecNumber evidence="2 8">7.1.1.2</ecNumber>
    </recommendedName>
</protein>
<dbReference type="PANTHER" id="PTHR42829:SF2">
    <property type="entry name" value="NADH-UBIQUINONE OXIDOREDUCTASE CHAIN 5"/>
    <property type="match status" value="1"/>
</dbReference>
<dbReference type="InterPro" id="IPR001516">
    <property type="entry name" value="Proton_antipo_N"/>
</dbReference>
<feature type="transmembrane region" description="Helical" evidence="8">
    <location>
        <begin position="45"/>
        <end position="71"/>
    </location>
</feature>
<evidence type="ECO:0000256" key="3">
    <source>
        <dbReference type="ARBA" id="ARBA00021096"/>
    </source>
</evidence>
<reference evidence="11" key="1">
    <citation type="submission" date="2012-11" db="EMBL/GenBank/DDBJ databases">
        <title>Mitochondrial Genome Evolution in Pupillid Land Snails.</title>
        <authorList>
            <person name="Marquardt J.D."/>
            <person name="Adema C.M."/>
            <person name="Nekola J.C."/>
            <person name="Bergthorsson U."/>
        </authorList>
    </citation>
    <scope>NUCLEOTIDE SEQUENCE</scope>
</reference>
<feature type="transmembrane region" description="Helical" evidence="8">
    <location>
        <begin position="363"/>
        <end position="384"/>
    </location>
</feature>
<evidence type="ECO:0000256" key="8">
    <source>
        <dbReference type="RuleBase" id="RU003404"/>
    </source>
</evidence>
<evidence type="ECO:0000313" key="11">
    <source>
        <dbReference type="EMBL" id="AGC52878.1"/>
    </source>
</evidence>
<evidence type="ECO:0000256" key="4">
    <source>
        <dbReference type="ARBA" id="ARBA00022692"/>
    </source>
</evidence>
<keyword evidence="8" id="KW-0830">Ubiquinone</keyword>
<evidence type="ECO:0000256" key="1">
    <source>
        <dbReference type="ARBA" id="ARBA00004141"/>
    </source>
</evidence>
<feature type="transmembrane region" description="Helical" evidence="8">
    <location>
        <begin position="234"/>
        <end position="255"/>
    </location>
</feature>
<dbReference type="GO" id="GO:0003954">
    <property type="term" value="F:NADH dehydrogenase activity"/>
    <property type="evidence" value="ECO:0007669"/>
    <property type="project" value="TreeGrafter"/>
</dbReference>
<evidence type="ECO:0000259" key="10">
    <source>
        <dbReference type="Pfam" id="PF00662"/>
    </source>
</evidence>
<dbReference type="EC" id="7.1.1.2" evidence="2 8"/>
<feature type="transmembrane region" description="Helical" evidence="8">
    <location>
        <begin position="202"/>
        <end position="222"/>
    </location>
</feature>
<gene>
    <name evidence="11" type="primary">ND5</name>
</gene>
<dbReference type="PRINTS" id="PR01434">
    <property type="entry name" value="NADHDHGNASE5"/>
</dbReference>
<evidence type="ECO:0000256" key="2">
    <source>
        <dbReference type="ARBA" id="ARBA00012944"/>
    </source>
</evidence>
<dbReference type="EMBL" id="KC185405">
    <property type="protein sequence ID" value="AGC52878.1"/>
    <property type="molecule type" value="Genomic_DNA"/>
</dbReference>
<name>A0A0A6ZAH7_9EUPU</name>
<dbReference type="CTD" id="4540"/>
<geneLocation type="mitochondrion" evidence="11"/>
<dbReference type="RefSeq" id="YP_009113913.1">
    <property type="nucleotide sequence ID" value="NC_026045.1"/>
</dbReference>
<dbReference type="GeneID" id="22832500"/>
<keyword evidence="6 8" id="KW-0472">Membrane</keyword>
<dbReference type="PANTHER" id="PTHR42829">
    <property type="entry name" value="NADH-UBIQUINONE OXIDOREDUCTASE CHAIN 5"/>
    <property type="match status" value="1"/>
</dbReference>
<comment type="subcellular location">
    <subcellularLocation>
        <location evidence="1">Membrane</location>
        <topology evidence="1">Multi-pass membrane protein</topology>
    </subcellularLocation>
</comment>
<feature type="transmembrane region" description="Helical" evidence="8">
    <location>
        <begin position="298"/>
        <end position="317"/>
    </location>
</feature>
<dbReference type="AlphaFoldDB" id="A0A0A6ZAH7"/>
<comment type="catalytic activity">
    <reaction evidence="7 8">
        <text>a ubiquinone + NADH + 5 H(+)(in) = a ubiquinol + NAD(+) + 4 H(+)(out)</text>
        <dbReference type="Rhea" id="RHEA:29091"/>
        <dbReference type="Rhea" id="RHEA-COMP:9565"/>
        <dbReference type="Rhea" id="RHEA-COMP:9566"/>
        <dbReference type="ChEBI" id="CHEBI:15378"/>
        <dbReference type="ChEBI" id="CHEBI:16389"/>
        <dbReference type="ChEBI" id="CHEBI:17976"/>
        <dbReference type="ChEBI" id="CHEBI:57540"/>
        <dbReference type="ChEBI" id="CHEBI:57945"/>
        <dbReference type="EC" id="7.1.1.2"/>
    </reaction>
</comment>
<dbReference type="InterPro" id="IPR003945">
    <property type="entry name" value="NU5C-like"/>
</dbReference>
<keyword evidence="8 11" id="KW-0496">Mitochondrion</keyword>
<organism evidence="11">
    <name type="scientific">Vertigo pusilla</name>
    <dbReference type="NCBI Taxonomy" id="1282417"/>
    <lineage>
        <taxon>Eukaryota</taxon>
        <taxon>Metazoa</taxon>
        <taxon>Spiralia</taxon>
        <taxon>Lophotrochozoa</taxon>
        <taxon>Mollusca</taxon>
        <taxon>Gastropoda</taxon>
        <taxon>Heterobranchia</taxon>
        <taxon>Euthyneura</taxon>
        <taxon>Panpulmonata</taxon>
        <taxon>Eupulmonata</taxon>
        <taxon>Stylommatophora</taxon>
        <taxon>Orthurethra</taxon>
        <taxon>Vertiginidae</taxon>
        <taxon>Vertigo</taxon>
    </lineage>
</organism>
<keyword evidence="8" id="KW-0520">NAD</keyword>
<keyword evidence="5 8" id="KW-1133">Transmembrane helix</keyword>
<feature type="transmembrane region" description="Helical" evidence="8">
    <location>
        <begin position="329"/>
        <end position="351"/>
    </location>
</feature>
<comment type="function">
    <text evidence="8">Core subunit of the mitochondrial membrane respiratory chain NADH dehydrogenase (Complex I) which catalyzes electron transfer from NADH through the respiratory chain, using ubiquinone as an electron acceptor. Essential for the catalytic activity and assembly of complex I.</text>
</comment>
<dbReference type="Pfam" id="PF00662">
    <property type="entry name" value="Proton_antipo_N"/>
    <property type="match status" value="1"/>
</dbReference>
<dbReference type="GO" id="GO:0016020">
    <property type="term" value="C:membrane"/>
    <property type="evidence" value="ECO:0007669"/>
    <property type="project" value="UniProtKB-SubCell"/>
</dbReference>
<proteinExistence type="inferred from homology"/>
<sequence length="552" mass="61868">MGRLPVLLFFMLFIYLWMSFLFWSWQYETFLYEVSLMFVGSSKITLMFIGDSISMSFSLVVMTISASVFWFAMEYMSGDEFKFRFGMILFMFVLSMNILIYSGSVFLLLVGWDGLGISSFALIIYYQSNTSLKAGYLTLLTNRIGDVLIICSIPFMIMSGNLYFFSVDHSFLITLLIVLAALTKSAQYPFSAWLPAAMAAPTPVSALVHSSTLVTAGVYLVIRLSLNLILEESVCQLLLFSGAITCILGGFSAIFENDIKKIIAFSTLSQLGLMMFCLGLGIPLLALLHLFTHAMFKALLFLSAGLILMSSFGTQDLRQLGSLLFRSPLLVVIFNISSLCLVGAPFVSAFYSKHAIYEQMMMMGLNSFSMFLMMVGVILTSWYVTRVLKALSWGKVSGLSVQSYLKLTSYFPLLLLFLGSIISGKMFSLLDISMTQSLFVASWFQLLLNFLLVFGVSMGLIWSSPKNSMFFSSMFFLWESSNKSSVFLKGILKQSKVLDYGWLEPKIYFEVSLFKSSFIIQKMFLGVSSYLSSLIPGFSVGILIVSSCIYFW</sequence>